<name>A0A3B0PES0_MYCGL</name>
<reference evidence="3" key="1">
    <citation type="submission" date="2018-06" db="EMBL/GenBank/DDBJ databases">
        <authorList>
            <consortium name="Pathogen Informatics"/>
        </authorList>
    </citation>
    <scope>NUCLEOTIDE SEQUENCE [LARGE SCALE GENOMIC DNA]</scope>
    <source>
        <strain evidence="3">NCTC10115</strain>
    </source>
</reference>
<evidence type="ECO:0000313" key="3">
    <source>
        <dbReference type="Proteomes" id="UP000260136"/>
    </source>
</evidence>
<keyword evidence="1" id="KW-1133">Transmembrane helix</keyword>
<evidence type="ECO:0000256" key="1">
    <source>
        <dbReference type="SAM" id="Phobius"/>
    </source>
</evidence>
<feature type="non-terminal residue" evidence="2">
    <location>
        <position position="110"/>
    </location>
</feature>
<gene>
    <name evidence="2" type="ORF">NCTC10115_01212</name>
</gene>
<sequence length="110" mass="12506">MFIGYRTISSYANIKGGLKHEYIFSKAQIAVNIKRAYKNLRLIPVNMNWLSAAIYLTITIAIIVTLVSAFAINLITIANLNQEFTREQINAAKTFGYLYVLKANSELDKW</sequence>
<feature type="transmembrane region" description="Helical" evidence="1">
    <location>
        <begin position="52"/>
        <end position="76"/>
    </location>
</feature>
<dbReference type="STRING" id="1006581.GCW_03130"/>
<accession>A0A3B0PES0</accession>
<dbReference type="AlphaFoldDB" id="A0A3B0PES0"/>
<proteinExistence type="predicted"/>
<evidence type="ECO:0000313" key="2">
    <source>
        <dbReference type="EMBL" id="SYV95059.1"/>
    </source>
</evidence>
<keyword evidence="1" id="KW-0812">Transmembrane</keyword>
<keyword evidence="1" id="KW-0472">Membrane</keyword>
<dbReference type="Proteomes" id="UP000260136">
    <property type="component" value="Chromosome"/>
</dbReference>
<organism evidence="2 3">
    <name type="scientific">Mycoplasmoides gallisepticum</name>
    <name type="common">Mycoplasma gallisepticum</name>
    <dbReference type="NCBI Taxonomy" id="2096"/>
    <lineage>
        <taxon>Bacteria</taxon>
        <taxon>Bacillati</taxon>
        <taxon>Mycoplasmatota</taxon>
        <taxon>Mycoplasmoidales</taxon>
        <taxon>Mycoplasmoidaceae</taxon>
        <taxon>Mycoplasmoides</taxon>
    </lineage>
</organism>
<dbReference type="EMBL" id="LS991952">
    <property type="protein sequence ID" value="SYV95059.1"/>
    <property type="molecule type" value="Genomic_DNA"/>
</dbReference>
<protein>
    <submittedName>
        <fullName evidence="2">Uncharacterized protein</fullName>
    </submittedName>
</protein>